<keyword evidence="2" id="KW-0472">Membrane</keyword>
<protein>
    <submittedName>
        <fullName evidence="3">Uncharacterized protein</fullName>
    </submittedName>
</protein>
<feature type="transmembrane region" description="Helical" evidence="2">
    <location>
        <begin position="692"/>
        <end position="711"/>
    </location>
</feature>
<keyword evidence="2" id="KW-0812">Transmembrane</keyword>
<feature type="transmembrane region" description="Helical" evidence="2">
    <location>
        <begin position="378"/>
        <end position="397"/>
    </location>
</feature>
<dbReference type="AlphaFoldDB" id="A0A1A2VY28"/>
<feature type="transmembrane region" description="Helical" evidence="2">
    <location>
        <begin position="559"/>
        <end position="578"/>
    </location>
</feature>
<evidence type="ECO:0000256" key="2">
    <source>
        <dbReference type="SAM" id="Phobius"/>
    </source>
</evidence>
<feature type="transmembrane region" description="Helical" evidence="2">
    <location>
        <begin position="81"/>
        <end position="102"/>
    </location>
</feature>
<evidence type="ECO:0000256" key="1">
    <source>
        <dbReference type="SAM" id="MobiDB-lite"/>
    </source>
</evidence>
<feature type="transmembrane region" description="Helical" evidence="2">
    <location>
        <begin position="239"/>
        <end position="258"/>
    </location>
</feature>
<sequence>MPKVVSMCKVRAVAGPADRVLFAFNNGAIVYAVAVVGVTRSFGQVALLLALLAAATGVLRGAVGTPRAATLGGTEIRREGAFAVTTALLVSPVLWVVMWAISGPNIRLSALLIMAATPIVLVADVVHHMAIAQDRAHVVAPWDGLWFAGSTALLVAAWLHLPAATADYLLGAWTAVACVALIGTLAGDRVTPSVSGYRAWLSDGWQRRVRGGTESGLTQLTVFAVLLFATVILSPEVAAALRGAAALLAPVALAMSVVPAVMIPQDERPTVAPSRVWSVLARIALATASGSLVLGVALFFLPLPIGELLLGHTFEATQAIVPIIAVGYAMAAWIVSVAVFLRTFDRGADARMLTASTALVLVGTAIGGAVLFGTAAGVATGAATGTTFVATLALLRFKPWSVPAGPSRPVRVRPAVGGSSPAGASAAGRHTAAITDHDFLNPGLPRPMPFVTRLRLHKTTPVNEALITLWIFAVMAVFVPAAIIAFTHIPPNLNWLWALPATAICSARFAWLIGTGERRLFELMYWSYAYAFLCLAPLVQLREGEWPATLRRVDSTYTAAAALMVIVGCCAFLAGAGLDQATSRRWPWQLSKRIRDVAEQVFSVNYARTVLLCGFATLLDGYYLAQVGWILFTKSRYELAALESNIWPKDNLGVIFRAGAYMGLLVAFIALMRFRQEAKRAIARGEKISTTVMRSNMTLLVFIGVLLANSMNPISNARYLSGTAMLAAATAFGLFATRWRFRLTSCGFLAGMLFIFPMADAFRVSSEGEVKSSDPIRSLLTGDYDSFAQLMNGYLIGARDGIVPGKQFSGVLLFWLPRSIWTHKPVDTGIYIANMRGYAFTNLSAPLWVEFYLNGGWIPLAVGMFALGYGLHRWDTRMNTQFLAGQIPSVLGCILPFYLMILLRGSLLQAASYLFFILVFAAGVRQKGANTRLRGPTIPARPADTPADQDRRVDYVRA</sequence>
<dbReference type="RefSeq" id="WP_067303716.1">
    <property type="nucleotide sequence ID" value="NZ_LZJY01000148.1"/>
</dbReference>
<feature type="region of interest" description="Disordered" evidence="1">
    <location>
        <begin position="933"/>
        <end position="958"/>
    </location>
</feature>
<feature type="transmembrane region" description="Helical" evidence="2">
    <location>
        <begin position="108"/>
        <end position="132"/>
    </location>
</feature>
<feature type="transmembrane region" description="Helical" evidence="2">
    <location>
        <begin position="520"/>
        <end position="539"/>
    </location>
</feature>
<organism evidence="3 4">
    <name type="scientific">Mycobacterium scrofulaceum</name>
    <dbReference type="NCBI Taxonomy" id="1783"/>
    <lineage>
        <taxon>Bacteria</taxon>
        <taxon>Bacillati</taxon>
        <taxon>Actinomycetota</taxon>
        <taxon>Actinomycetes</taxon>
        <taxon>Mycobacteriales</taxon>
        <taxon>Mycobacteriaceae</taxon>
        <taxon>Mycobacterium</taxon>
    </lineage>
</organism>
<keyword evidence="2" id="KW-1133">Transmembrane helix</keyword>
<feature type="compositionally biased region" description="Basic and acidic residues" evidence="1">
    <location>
        <begin position="948"/>
        <end position="958"/>
    </location>
</feature>
<evidence type="ECO:0000313" key="3">
    <source>
        <dbReference type="EMBL" id="OBI05561.1"/>
    </source>
</evidence>
<feature type="transmembrane region" description="Helical" evidence="2">
    <location>
        <begin position="353"/>
        <end position="372"/>
    </location>
</feature>
<evidence type="ECO:0000313" key="4">
    <source>
        <dbReference type="Proteomes" id="UP000092207"/>
    </source>
</evidence>
<comment type="caution">
    <text evidence="3">The sequence shown here is derived from an EMBL/GenBank/DDBJ whole genome shotgun (WGS) entry which is preliminary data.</text>
</comment>
<feature type="transmembrane region" description="Helical" evidence="2">
    <location>
        <begin position="495"/>
        <end position="513"/>
    </location>
</feature>
<feature type="transmembrane region" description="Helical" evidence="2">
    <location>
        <begin position="279"/>
        <end position="300"/>
    </location>
</feature>
<dbReference type="EMBL" id="LZJY01000148">
    <property type="protein sequence ID" value="OBI05561.1"/>
    <property type="molecule type" value="Genomic_DNA"/>
</dbReference>
<feature type="transmembrane region" description="Helical" evidence="2">
    <location>
        <begin position="168"/>
        <end position="187"/>
    </location>
</feature>
<reference evidence="3 4" key="1">
    <citation type="submission" date="2016-06" db="EMBL/GenBank/DDBJ databases">
        <authorList>
            <person name="Kjaerup R.B."/>
            <person name="Dalgaard T.S."/>
            <person name="Juul-Madsen H.R."/>
        </authorList>
    </citation>
    <scope>NUCLEOTIDE SEQUENCE [LARGE SCALE GENOMIC DNA]</scope>
    <source>
        <strain evidence="3 4">E2838</strain>
    </source>
</reference>
<dbReference type="Proteomes" id="UP000092207">
    <property type="component" value="Unassembled WGS sequence"/>
</dbReference>
<feature type="transmembrane region" description="Helical" evidence="2">
    <location>
        <begin position="717"/>
        <end position="736"/>
    </location>
</feature>
<feature type="transmembrane region" description="Helical" evidence="2">
    <location>
        <begin position="20"/>
        <end position="39"/>
    </location>
</feature>
<feature type="transmembrane region" description="Helical" evidence="2">
    <location>
        <begin position="883"/>
        <end position="901"/>
    </location>
</feature>
<feature type="transmembrane region" description="Helical" evidence="2">
    <location>
        <begin position="851"/>
        <end position="871"/>
    </location>
</feature>
<gene>
    <name evidence="3" type="ORF">A5679_13325</name>
</gene>
<feature type="transmembrane region" description="Helical" evidence="2">
    <location>
        <begin position="610"/>
        <end position="632"/>
    </location>
</feature>
<feature type="transmembrane region" description="Helical" evidence="2">
    <location>
        <begin position="465"/>
        <end position="489"/>
    </location>
</feature>
<feature type="transmembrane region" description="Helical" evidence="2">
    <location>
        <begin position="743"/>
        <end position="762"/>
    </location>
</feature>
<accession>A0A1A2VY28</accession>
<feature type="transmembrane region" description="Helical" evidence="2">
    <location>
        <begin position="144"/>
        <end position="162"/>
    </location>
</feature>
<feature type="transmembrane region" description="Helical" evidence="2">
    <location>
        <begin position="907"/>
        <end position="924"/>
    </location>
</feature>
<feature type="transmembrane region" description="Helical" evidence="2">
    <location>
        <begin position="320"/>
        <end position="341"/>
    </location>
</feature>
<name>A0A1A2VY28_MYCSC</name>
<feature type="transmembrane region" description="Helical" evidence="2">
    <location>
        <begin position="216"/>
        <end position="233"/>
    </location>
</feature>
<feature type="transmembrane region" description="Helical" evidence="2">
    <location>
        <begin position="652"/>
        <end position="671"/>
    </location>
</feature>
<proteinExistence type="predicted"/>
<feature type="transmembrane region" description="Helical" evidence="2">
    <location>
        <begin position="45"/>
        <end position="69"/>
    </location>
</feature>